<dbReference type="InterPro" id="IPR036249">
    <property type="entry name" value="Thioredoxin-like_sf"/>
</dbReference>
<organism evidence="2 3">
    <name type="scientific">Sphingobium phenoxybenzoativorans</name>
    <dbReference type="NCBI Taxonomy" id="1592790"/>
    <lineage>
        <taxon>Bacteria</taxon>
        <taxon>Pseudomonadati</taxon>
        <taxon>Pseudomonadota</taxon>
        <taxon>Alphaproteobacteria</taxon>
        <taxon>Sphingomonadales</taxon>
        <taxon>Sphingomonadaceae</taxon>
        <taxon>Sphingobium</taxon>
    </lineage>
</organism>
<keyword evidence="3" id="KW-1185">Reference proteome</keyword>
<dbReference type="Gene3D" id="3.40.30.10">
    <property type="entry name" value="Glutaredoxin"/>
    <property type="match status" value="1"/>
</dbReference>
<dbReference type="Pfam" id="PF01323">
    <property type="entry name" value="DSBA"/>
    <property type="match status" value="1"/>
</dbReference>
<dbReference type="KEGG" id="spph:KFK14_01185"/>
<dbReference type="GO" id="GO:0016491">
    <property type="term" value="F:oxidoreductase activity"/>
    <property type="evidence" value="ECO:0007669"/>
    <property type="project" value="InterPro"/>
</dbReference>
<sequence length="218" mass="24036">MTTPVKIDFVSDISCPWCIIGLRGLEEALARVGGEVEADIRFRPFELNPDMAQGGENLGEHVTRKMGSTREQSAQMRQTITDRAAATGFAINFSDESRVYNTFDAHRLLRWAEEEGGQHALKRALFTAHFTRGEAMDDHATLVAIAEQAGLDGAKAREVLESGRYAGEVRAEEQLWRSRGINSVPAIVLNEKYLVSGGQPAEMFEQALRAVVAEQETA</sequence>
<dbReference type="AlphaFoldDB" id="A0A975K7X7"/>
<dbReference type="PANTHER" id="PTHR13887:SF41">
    <property type="entry name" value="THIOREDOXIN SUPERFAMILY PROTEIN"/>
    <property type="match status" value="1"/>
</dbReference>
<dbReference type="SUPFAM" id="SSF52833">
    <property type="entry name" value="Thioredoxin-like"/>
    <property type="match status" value="1"/>
</dbReference>
<protein>
    <submittedName>
        <fullName evidence="2">DsbA family oxidoreductase</fullName>
    </submittedName>
</protein>
<name>A0A975K7X7_9SPHN</name>
<dbReference type="RefSeq" id="WP_212609581.1">
    <property type="nucleotide sequence ID" value="NZ_CP073910.1"/>
</dbReference>
<gene>
    <name evidence="2" type="ORF">KFK14_01185</name>
</gene>
<proteinExistence type="predicted"/>
<evidence type="ECO:0000259" key="1">
    <source>
        <dbReference type="Pfam" id="PF01323"/>
    </source>
</evidence>
<dbReference type="PANTHER" id="PTHR13887">
    <property type="entry name" value="GLUTATHIONE S-TRANSFERASE KAPPA"/>
    <property type="match status" value="1"/>
</dbReference>
<dbReference type="CDD" id="cd03024">
    <property type="entry name" value="DsbA_FrnE"/>
    <property type="match status" value="1"/>
</dbReference>
<dbReference type="Proteomes" id="UP000681425">
    <property type="component" value="Chromosome"/>
</dbReference>
<accession>A0A975K7X7</accession>
<evidence type="ECO:0000313" key="3">
    <source>
        <dbReference type="Proteomes" id="UP000681425"/>
    </source>
</evidence>
<reference evidence="2" key="1">
    <citation type="submission" date="2021-04" db="EMBL/GenBank/DDBJ databases">
        <title>Isolation of p-tert-butylphenol degrading bacteria Sphingobium phenoxybenzoativorans Tas13 from active sludge.</title>
        <authorList>
            <person name="Li Y."/>
        </authorList>
    </citation>
    <scope>NUCLEOTIDE SEQUENCE</scope>
    <source>
        <strain evidence="2">Tas13</strain>
    </source>
</reference>
<feature type="domain" description="DSBA-like thioredoxin" evidence="1">
    <location>
        <begin position="7"/>
        <end position="208"/>
    </location>
</feature>
<dbReference type="InterPro" id="IPR001853">
    <property type="entry name" value="DSBA-like_thioredoxin_dom"/>
</dbReference>
<evidence type="ECO:0000313" key="2">
    <source>
        <dbReference type="EMBL" id="QUT06137.1"/>
    </source>
</evidence>
<dbReference type="EMBL" id="CP073910">
    <property type="protein sequence ID" value="QUT06137.1"/>
    <property type="molecule type" value="Genomic_DNA"/>
</dbReference>